<dbReference type="AlphaFoldDB" id="A0A1Y1ZE57"/>
<dbReference type="EMBL" id="MCOG01000420">
    <property type="protein sequence ID" value="ORY08562.1"/>
    <property type="molecule type" value="Genomic_DNA"/>
</dbReference>
<evidence type="ECO:0000313" key="2">
    <source>
        <dbReference type="EMBL" id="ORY08562.1"/>
    </source>
</evidence>
<name>A0A1Y1ZE57_9FUNG</name>
<feature type="compositionally biased region" description="Basic and acidic residues" evidence="1">
    <location>
        <begin position="46"/>
        <end position="55"/>
    </location>
</feature>
<feature type="region of interest" description="Disordered" evidence="1">
    <location>
        <begin position="34"/>
        <end position="55"/>
    </location>
</feature>
<reference evidence="2 3" key="1">
    <citation type="submission" date="2016-08" db="EMBL/GenBank/DDBJ databases">
        <title>A Parts List for Fungal Cellulosomes Revealed by Comparative Genomics.</title>
        <authorList>
            <consortium name="DOE Joint Genome Institute"/>
            <person name="Haitjema C.H."/>
            <person name="Gilmore S.P."/>
            <person name="Henske J.K."/>
            <person name="Solomon K.V."/>
            <person name="De Groot R."/>
            <person name="Kuo A."/>
            <person name="Mondo S.J."/>
            <person name="Salamov A.A."/>
            <person name="Labutti K."/>
            <person name="Zhao Z."/>
            <person name="Chiniquy J."/>
            <person name="Barry K."/>
            <person name="Brewer H.M."/>
            <person name="Purvine S.O."/>
            <person name="Wright A.T."/>
            <person name="Boxma B."/>
            <person name="Van Alen T."/>
            <person name="Hackstein J.H."/>
            <person name="Baker S.E."/>
            <person name="Grigoriev I.V."/>
            <person name="O'Malley M.A."/>
        </authorList>
    </citation>
    <scope>NUCLEOTIDE SEQUENCE [LARGE SCALE GENOMIC DNA]</scope>
    <source>
        <strain evidence="2 3">G1</strain>
    </source>
</reference>
<accession>A0A1Y1ZE57</accession>
<evidence type="ECO:0000256" key="1">
    <source>
        <dbReference type="SAM" id="MobiDB-lite"/>
    </source>
</evidence>
<sequence length="55" mass="6521">MGGTTRRYSVIIDNNSNKDSVTYTETNYDDSRRKTNYTETNYNSHRTTEYKETEV</sequence>
<protein>
    <submittedName>
        <fullName evidence="2">Uncharacterized protein</fullName>
    </submittedName>
</protein>
<proteinExistence type="predicted"/>
<evidence type="ECO:0000313" key="3">
    <source>
        <dbReference type="Proteomes" id="UP000193920"/>
    </source>
</evidence>
<dbReference type="Proteomes" id="UP000193920">
    <property type="component" value="Unassembled WGS sequence"/>
</dbReference>
<gene>
    <name evidence="2" type="ORF">LY90DRAFT_709082</name>
</gene>
<organism evidence="2 3">
    <name type="scientific">Neocallimastix californiae</name>
    <dbReference type="NCBI Taxonomy" id="1754190"/>
    <lineage>
        <taxon>Eukaryota</taxon>
        <taxon>Fungi</taxon>
        <taxon>Fungi incertae sedis</taxon>
        <taxon>Chytridiomycota</taxon>
        <taxon>Chytridiomycota incertae sedis</taxon>
        <taxon>Neocallimastigomycetes</taxon>
        <taxon>Neocallimastigales</taxon>
        <taxon>Neocallimastigaceae</taxon>
        <taxon>Neocallimastix</taxon>
    </lineage>
</organism>
<keyword evidence="3" id="KW-1185">Reference proteome</keyword>
<comment type="caution">
    <text evidence="2">The sequence shown here is derived from an EMBL/GenBank/DDBJ whole genome shotgun (WGS) entry which is preliminary data.</text>
</comment>